<comment type="similarity">
    <text evidence="2">Belongs to the LemA family.</text>
</comment>
<dbReference type="EMBL" id="FNDZ01000001">
    <property type="protein sequence ID" value="SDI04220.1"/>
    <property type="molecule type" value="Genomic_DNA"/>
</dbReference>
<proteinExistence type="inferred from homology"/>
<dbReference type="PANTHER" id="PTHR34478:SF2">
    <property type="entry name" value="MEMBRANE PROTEIN"/>
    <property type="match status" value="1"/>
</dbReference>
<comment type="subcellular location">
    <subcellularLocation>
        <location evidence="1">Membrane</location>
        <topology evidence="1">Single-pass membrane protein</topology>
    </subcellularLocation>
</comment>
<dbReference type="Proteomes" id="UP000183255">
    <property type="component" value="Unassembled WGS sequence"/>
</dbReference>
<keyword evidence="5 6" id="KW-0472">Membrane</keyword>
<dbReference type="PANTHER" id="PTHR34478">
    <property type="entry name" value="PROTEIN LEMA"/>
    <property type="match status" value="1"/>
</dbReference>
<dbReference type="RefSeq" id="WP_031573740.1">
    <property type="nucleotide sequence ID" value="NZ_FNDZ01000001.1"/>
</dbReference>
<keyword evidence="4 6" id="KW-1133">Transmembrane helix</keyword>
<evidence type="ECO:0000256" key="3">
    <source>
        <dbReference type="ARBA" id="ARBA00022692"/>
    </source>
</evidence>
<organism evidence="7 8">
    <name type="scientific">Proteiniclasticum ruminis</name>
    <dbReference type="NCBI Taxonomy" id="398199"/>
    <lineage>
        <taxon>Bacteria</taxon>
        <taxon>Bacillati</taxon>
        <taxon>Bacillota</taxon>
        <taxon>Clostridia</taxon>
        <taxon>Eubacteriales</taxon>
        <taxon>Clostridiaceae</taxon>
        <taxon>Proteiniclasticum</taxon>
    </lineage>
</organism>
<dbReference type="Gene3D" id="1.20.1440.20">
    <property type="entry name" value="LemA-like domain"/>
    <property type="match status" value="1"/>
</dbReference>
<evidence type="ECO:0000256" key="4">
    <source>
        <dbReference type="ARBA" id="ARBA00022989"/>
    </source>
</evidence>
<evidence type="ECO:0000313" key="7">
    <source>
        <dbReference type="EMBL" id="SDI04220.1"/>
    </source>
</evidence>
<protein>
    <submittedName>
        <fullName evidence="7">LemA protein</fullName>
    </submittedName>
</protein>
<dbReference type="InterPro" id="IPR023353">
    <property type="entry name" value="LemA-like_dom_sf"/>
</dbReference>
<sequence>MKTGTIILLVVIGLIVLLALYGVSVYNSLVVLKNRVKNAWAQIEVQLKNRADLIPNLVETVKGYASHEKEVFENVTKARSQVLNAKGVEATAKADAELSSAISRLLVTVEAYPQLKADQNFLSLQSELKDAEEKIRYARQFYNDTTMKYNTAIQVFPKNIFAGMFNFREEPLFEASEADRAVPTVKF</sequence>
<reference evidence="7 8" key="1">
    <citation type="submission" date="2016-10" db="EMBL/GenBank/DDBJ databases">
        <authorList>
            <person name="de Groot N.N."/>
        </authorList>
    </citation>
    <scope>NUCLEOTIDE SEQUENCE [LARGE SCALE GENOMIC DNA]</scope>
    <source>
        <strain evidence="7 8">CGMCC 1.5058</strain>
    </source>
</reference>
<dbReference type="GO" id="GO:0016020">
    <property type="term" value="C:membrane"/>
    <property type="evidence" value="ECO:0007669"/>
    <property type="project" value="UniProtKB-SubCell"/>
</dbReference>
<name>A0A1G8HCK7_9CLOT</name>
<accession>A0A1G8HCK7</accession>
<evidence type="ECO:0000256" key="1">
    <source>
        <dbReference type="ARBA" id="ARBA00004167"/>
    </source>
</evidence>
<evidence type="ECO:0000256" key="5">
    <source>
        <dbReference type="ARBA" id="ARBA00023136"/>
    </source>
</evidence>
<feature type="transmembrane region" description="Helical" evidence="6">
    <location>
        <begin position="6"/>
        <end position="32"/>
    </location>
</feature>
<keyword evidence="3 6" id="KW-0812">Transmembrane</keyword>
<dbReference type="Pfam" id="PF04011">
    <property type="entry name" value="LemA"/>
    <property type="match status" value="1"/>
</dbReference>
<evidence type="ECO:0000313" key="8">
    <source>
        <dbReference type="Proteomes" id="UP000183255"/>
    </source>
</evidence>
<dbReference type="SUPFAM" id="SSF140478">
    <property type="entry name" value="LemA-like"/>
    <property type="match status" value="1"/>
</dbReference>
<gene>
    <name evidence="7" type="ORF">SAMN05421804_101537</name>
</gene>
<dbReference type="AlphaFoldDB" id="A0A1G8HCK7"/>
<dbReference type="InterPro" id="IPR007156">
    <property type="entry name" value="MamQ_LemA"/>
</dbReference>
<evidence type="ECO:0000256" key="2">
    <source>
        <dbReference type="ARBA" id="ARBA00008854"/>
    </source>
</evidence>
<evidence type="ECO:0000256" key="6">
    <source>
        <dbReference type="SAM" id="Phobius"/>
    </source>
</evidence>